<feature type="domain" description="DUF7918" evidence="2">
    <location>
        <begin position="26"/>
        <end position="156"/>
    </location>
</feature>
<organism evidence="3 4">
    <name type="scientific">Tilletia indica</name>
    <dbReference type="NCBI Taxonomy" id="43049"/>
    <lineage>
        <taxon>Eukaryota</taxon>
        <taxon>Fungi</taxon>
        <taxon>Dikarya</taxon>
        <taxon>Basidiomycota</taxon>
        <taxon>Ustilaginomycotina</taxon>
        <taxon>Exobasidiomycetes</taxon>
        <taxon>Tilletiales</taxon>
        <taxon>Tilletiaceae</taxon>
        <taxon>Tilletia</taxon>
    </lineage>
</organism>
<sequence>MSREESVTEVTIRGIRIELALQSKKEQPLRLYGVVHDDEHNVTCFVEAIEGEAFQITINDRVAARPRGIRLSMGGRHIRQWNVSAGERKRVMFRALDSDSEWRALTFCKPTTTDDDKSSSVLKDEDKLAEFGVIKVEVAQMLRLQSHKPAGWIPFVDRTGSTSSSRPIANGPSVIYERSKKAIGSLDARLGDPVQTTGTHSRYGIPDPKTKACTFRFVCLSRLGLQLRDFVPHEEVLAERERERKKAKRAREEARLEAEESQLIEKMERIKRRRANLDAEASTSTASSSSQFIVKPDPDRVPFNFNSGGRSIKDPLLVEDSD</sequence>
<dbReference type="EMBL" id="LWDF02000221">
    <property type="protein sequence ID" value="KAE8252043.1"/>
    <property type="molecule type" value="Genomic_DNA"/>
</dbReference>
<evidence type="ECO:0000256" key="1">
    <source>
        <dbReference type="SAM" id="MobiDB-lite"/>
    </source>
</evidence>
<comment type="caution">
    <text evidence="3">The sequence shown here is derived from an EMBL/GenBank/DDBJ whole genome shotgun (WGS) entry which is preliminary data.</text>
</comment>
<name>A0A177TC90_9BASI</name>
<proteinExistence type="predicted"/>
<dbReference type="Proteomes" id="UP000077521">
    <property type="component" value="Unassembled WGS sequence"/>
</dbReference>
<keyword evidence="4" id="KW-1185">Reference proteome</keyword>
<accession>A0A177TC90</accession>
<evidence type="ECO:0000259" key="2">
    <source>
        <dbReference type="Pfam" id="PF25534"/>
    </source>
</evidence>
<gene>
    <name evidence="3" type="ORF">A4X13_0g3736</name>
</gene>
<reference evidence="3" key="2">
    <citation type="journal article" date="2019" name="IMA Fungus">
        <title>Genome sequencing and comparison of five Tilletia species to identify candidate genes for the detection of regulated species infecting wheat.</title>
        <authorList>
            <person name="Nguyen H.D.T."/>
            <person name="Sultana T."/>
            <person name="Kesanakurti P."/>
            <person name="Hambleton S."/>
        </authorList>
    </citation>
    <scope>NUCLEOTIDE SEQUENCE</scope>
    <source>
        <strain evidence="3">DAOMC 236416</strain>
    </source>
</reference>
<dbReference type="InterPro" id="IPR057678">
    <property type="entry name" value="DUF7918"/>
</dbReference>
<protein>
    <recommendedName>
        <fullName evidence="2">DUF7918 domain-containing protein</fullName>
    </recommendedName>
</protein>
<evidence type="ECO:0000313" key="4">
    <source>
        <dbReference type="Proteomes" id="UP000077521"/>
    </source>
</evidence>
<dbReference type="Pfam" id="PF25534">
    <property type="entry name" value="DUF7918"/>
    <property type="match status" value="1"/>
</dbReference>
<feature type="region of interest" description="Disordered" evidence="1">
    <location>
        <begin position="275"/>
        <end position="322"/>
    </location>
</feature>
<reference evidence="3" key="1">
    <citation type="submission" date="2016-04" db="EMBL/GenBank/DDBJ databases">
        <authorList>
            <person name="Nguyen H.D."/>
            <person name="Samba Siva P."/>
            <person name="Cullis J."/>
            <person name="Levesque C.A."/>
            <person name="Hambleton S."/>
        </authorList>
    </citation>
    <scope>NUCLEOTIDE SEQUENCE</scope>
    <source>
        <strain evidence="3">DAOMC 236416</strain>
    </source>
</reference>
<feature type="compositionally biased region" description="Low complexity" evidence="1">
    <location>
        <begin position="281"/>
        <end position="290"/>
    </location>
</feature>
<evidence type="ECO:0000313" key="3">
    <source>
        <dbReference type="EMBL" id="KAE8252043.1"/>
    </source>
</evidence>
<dbReference type="AlphaFoldDB" id="A0A177TC90"/>